<keyword evidence="4 9" id="KW-0812">Transmembrane</keyword>
<dbReference type="FunFam" id="3.40.50.300:FF:000221">
    <property type="entry name" value="Multidrug ABC transporter ATP-binding protein"/>
    <property type="match status" value="1"/>
</dbReference>
<keyword evidence="7 9" id="KW-1133">Transmembrane helix</keyword>
<dbReference type="SUPFAM" id="SSF52540">
    <property type="entry name" value="P-loop containing nucleoside triphosphate hydrolases"/>
    <property type="match status" value="1"/>
</dbReference>
<protein>
    <submittedName>
        <fullName evidence="12">ABC transporter ATP-binding protein</fullName>
    </submittedName>
</protein>
<dbReference type="Gene3D" id="3.40.50.300">
    <property type="entry name" value="P-loop containing nucleotide triphosphate hydrolases"/>
    <property type="match status" value="1"/>
</dbReference>
<dbReference type="RefSeq" id="WP_094206224.1">
    <property type="nucleotide sequence ID" value="NZ_NDYC01000038.1"/>
</dbReference>
<comment type="caution">
    <text evidence="12">The sequence shown here is derived from an EMBL/GenBank/DDBJ whole genome shotgun (WGS) entry which is preliminary data.</text>
</comment>
<dbReference type="Gene3D" id="1.20.1560.10">
    <property type="entry name" value="ABC transporter type 1, transmembrane domain"/>
    <property type="match status" value="1"/>
</dbReference>
<keyword evidence="6 12" id="KW-0067">ATP-binding</keyword>
<dbReference type="Pfam" id="PF00005">
    <property type="entry name" value="ABC_tran"/>
    <property type="match status" value="1"/>
</dbReference>
<evidence type="ECO:0000313" key="13">
    <source>
        <dbReference type="Proteomes" id="UP000215413"/>
    </source>
</evidence>
<dbReference type="AlphaFoldDB" id="A0A233V2T5"/>
<evidence type="ECO:0000256" key="8">
    <source>
        <dbReference type="ARBA" id="ARBA00023136"/>
    </source>
</evidence>
<dbReference type="InterPro" id="IPR003439">
    <property type="entry name" value="ABC_transporter-like_ATP-bd"/>
</dbReference>
<reference evidence="13" key="1">
    <citation type="submission" date="2017-04" db="EMBL/GenBank/DDBJ databases">
        <title>Finegoldia magna isolated from orthopedic joint implant-associated infections.</title>
        <authorList>
            <person name="Bjorklund S."/>
            <person name="Bruggemann H."/>
            <person name="Jensen A."/>
            <person name="Hellmark B."/>
            <person name="Soderquist B."/>
        </authorList>
    </citation>
    <scope>NUCLEOTIDE SEQUENCE [LARGE SCALE GENOMIC DNA]</scope>
    <source>
        <strain evidence="13">CCUG 54800</strain>
    </source>
</reference>
<dbReference type="GO" id="GO:0016887">
    <property type="term" value="F:ATP hydrolysis activity"/>
    <property type="evidence" value="ECO:0007669"/>
    <property type="project" value="InterPro"/>
</dbReference>
<proteinExistence type="predicted"/>
<dbReference type="InterPro" id="IPR017871">
    <property type="entry name" value="ABC_transporter-like_CS"/>
</dbReference>
<comment type="subcellular location">
    <subcellularLocation>
        <location evidence="1">Cell membrane</location>
        <topology evidence="1">Multi-pass membrane protein</topology>
    </subcellularLocation>
</comment>
<feature type="transmembrane region" description="Helical" evidence="9">
    <location>
        <begin position="53"/>
        <end position="79"/>
    </location>
</feature>
<evidence type="ECO:0000256" key="5">
    <source>
        <dbReference type="ARBA" id="ARBA00022741"/>
    </source>
</evidence>
<sequence>MEVLKKHIGQILSSVIIAVIGVFCSVVPYFALAKITQNIAISNTNLEFYIRPILLILGGLIGSVIFHEISTLISHNLAFRIIEDERKKLVRKINRLSMGEIEKRSSGEWTQFMVETLNKIEQPIAHVIPEVIANLIIPIALVVIIFIMDWRIGIANLITLPLGVLFSILMMGGYEEKSRNYQEAAKNMNTTAVEYIRGIQVIKAFNKSASSYGKFVDAVNSNRDSMLNWYLSVCFYMTAAMEVLPSTLLFVLPTSLYLYMNGSIEVGNLIMCVLLSYACYKPLIKAMSHMDTMANVRVVIDEIKNVMELPELERGNGEEKIKSYDINFENVCFAYNDKKKVFDNLSFSAKENKLTAIVGYSGGGKSTIAKLISGYWNINKGKISVGNVNLKDVSLEKNMELVTYVSQENYLFRKSIIDNMRMANQNASIEEIKDACKKASCHDFIMSLPNGYETIIGESGSNLSGGERQRLTIARALLKDSPIVLLDEATAYSDPDNEAEIQKSIDALVENKTVIMIAHRLSTIIGADKIIVLNNGEIEAEGTHKELLGKSETYAKMWKSHISLSNDRGE</sequence>
<feature type="domain" description="ABC transporter" evidence="10">
    <location>
        <begin position="326"/>
        <end position="560"/>
    </location>
</feature>
<keyword evidence="2" id="KW-0813">Transport</keyword>
<evidence type="ECO:0000256" key="1">
    <source>
        <dbReference type="ARBA" id="ARBA00004651"/>
    </source>
</evidence>
<dbReference type="InterPro" id="IPR011527">
    <property type="entry name" value="ABC1_TM_dom"/>
</dbReference>
<evidence type="ECO:0000256" key="2">
    <source>
        <dbReference type="ARBA" id="ARBA00022448"/>
    </source>
</evidence>
<dbReference type="InterPro" id="IPR003593">
    <property type="entry name" value="AAA+_ATPase"/>
</dbReference>
<dbReference type="GO" id="GO:0005886">
    <property type="term" value="C:plasma membrane"/>
    <property type="evidence" value="ECO:0007669"/>
    <property type="project" value="UniProtKB-SubCell"/>
</dbReference>
<evidence type="ECO:0000256" key="4">
    <source>
        <dbReference type="ARBA" id="ARBA00022692"/>
    </source>
</evidence>
<feature type="domain" description="ABC transmembrane type-1" evidence="11">
    <location>
        <begin position="14"/>
        <end position="295"/>
    </location>
</feature>
<dbReference type="InterPro" id="IPR036640">
    <property type="entry name" value="ABC1_TM_sf"/>
</dbReference>
<dbReference type="PROSITE" id="PS50893">
    <property type="entry name" value="ABC_TRANSPORTER_2"/>
    <property type="match status" value="1"/>
</dbReference>
<dbReference type="PROSITE" id="PS00211">
    <property type="entry name" value="ABC_TRANSPORTER_1"/>
    <property type="match status" value="1"/>
</dbReference>
<dbReference type="GO" id="GO:0005524">
    <property type="term" value="F:ATP binding"/>
    <property type="evidence" value="ECO:0007669"/>
    <property type="project" value="UniProtKB-KW"/>
</dbReference>
<accession>A0A233V2T5</accession>
<dbReference type="PROSITE" id="PS50929">
    <property type="entry name" value="ABC_TM1F"/>
    <property type="match status" value="1"/>
</dbReference>
<keyword evidence="5" id="KW-0547">Nucleotide-binding</keyword>
<dbReference type="Proteomes" id="UP000215413">
    <property type="component" value="Unassembled WGS sequence"/>
</dbReference>
<feature type="transmembrane region" description="Helical" evidence="9">
    <location>
        <begin position="229"/>
        <end position="252"/>
    </location>
</feature>
<dbReference type="PANTHER" id="PTHR43394:SF1">
    <property type="entry name" value="ATP-BINDING CASSETTE SUB-FAMILY B MEMBER 10, MITOCHONDRIAL"/>
    <property type="match status" value="1"/>
</dbReference>
<name>A0A233V2T5_FINMA</name>
<feature type="transmembrane region" description="Helical" evidence="9">
    <location>
        <begin position="127"/>
        <end position="148"/>
    </location>
</feature>
<evidence type="ECO:0000256" key="3">
    <source>
        <dbReference type="ARBA" id="ARBA00022475"/>
    </source>
</evidence>
<evidence type="ECO:0000259" key="10">
    <source>
        <dbReference type="PROSITE" id="PS50893"/>
    </source>
</evidence>
<keyword evidence="3" id="KW-1003">Cell membrane</keyword>
<keyword evidence="8 9" id="KW-0472">Membrane</keyword>
<feature type="transmembrane region" description="Helical" evidence="9">
    <location>
        <begin position="12"/>
        <end position="33"/>
    </location>
</feature>
<dbReference type="CDD" id="cd07346">
    <property type="entry name" value="ABC_6TM_exporters"/>
    <property type="match status" value="1"/>
</dbReference>
<evidence type="ECO:0000256" key="9">
    <source>
        <dbReference type="SAM" id="Phobius"/>
    </source>
</evidence>
<dbReference type="SMART" id="SM00382">
    <property type="entry name" value="AAA"/>
    <property type="match status" value="1"/>
</dbReference>
<evidence type="ECO:0000256" key="6">
    <source>
        <dbReference type="ARBA" id="ARBA00022840"/>
    </source>
</evidence>
<dbReference type="InterPro" id="IPR039421">
    <property type="entry name" value="Type_1_exporter"/>
</dbReference>
<dbReference type="InterPro" id="IPR027417">
    <property type="entry name" value="P-loop_NTPase"/>
</dbReference>
<dbReference type="Pfam" id="PF00664">
    <property type="entry name" value="ABC_membrane"/>
    <property type="match status" value="1"/>
</dbReference>
<evidence type="ECO:0000259" key="11">
    <source>
        <dbReference type="PROSITE" id="PS50929"/>
    </source>
</evidence>
<dbReference type="GO" id="GO:0015421">
    <property type="term" value="F:ABC-type oligopeptide transporter activity"/>
    <property type="evidence" value="ECO:0007669"/>
    <property type="project" value="TreeGrafter"/>
</dbReference>
<dbReference type="PANTHER" id="PTHR43394">
    <property type="entry name" value="ATP-DEPENDENT PERMEASE MDL1, MITOCHONDRIAL"/>
    <property type="match status" value="1"/>
</dbReference>
<feature type="transmembrane region" description="Helical" evidence="9">
    <location>
        <begin position="258"/>
        <end position="280"/>
    </location>
</feature>
<gene>
    <name evidence="12" type="ORF">B9N49_07730</name>
</gene>
<dbReference type="EMBL" id="NDYC01000038">
    <property type="protein sequence ID" value="OXZ26700.1"/>
    <property type="molecule type" value="Genomic_DNA"/>
</dbReference>
<dbReference type="SUPFAM" id="SSF90123">
    <property type="entry name" value="ABC transporter transmembrane region"/>
    <property type="match status" value="1"/>
</dbReference>
<feature type="transmembrane region" description="Helical" evidence="9">
    <location>
        <begin position="154"/>
        <end position="174"/>
    </location>
</feature>
<evidence type="ECO:0000313" key="12">
    <source>
        <dbReference type="EMBL" id="OXZ26700.1"/>
    </source>
</evidence>
<organism evidence="12 13">
    <name type="scientific">Finegoldia magna</name>
    <name type="common">Peptostreptococcus magnus</name>
    <dbReference type="NCBI Taxonomy" id="1260"/>
    <lineage>
        <taxon>Bacteria</taxon>
        <taxon>Bacillati</taxon>
        <taxon>Bacillota</taxon>
        <taxon>Tissierellia</taxon>
        <taxon>Tissierellales</taxon>
        <taxon>Peptoniphilaceae</taxon>
        <taxon>Finegoldia</taxon>
    </lineage>
</organism>
<evidence type="ECO:0000256" key="7">
    <source>
        <dbReference type="ARBA" id="ARBA00022989"/>
    </source>
</evidence>